<dbReference type="AlphaFoldDB" id="A0AAC9LGI7"/>
<dbReference type="PANTHER" id="PTHR33361:SF2">
    <property type="entry name" value="DUF885 DOMAIN-CONTAINING PROTEIN"/>
    <property type="match status" value="1"/>
</dbReference>
<protein>
    <recommendedName>
        <fullName evidence="3">DUF885 domain-containing protein</fullName>
    </recommendedName>
</protein>
<proteinExistence type="predicted"/>
<keyword evidence="2" id="KW-1185">Reference proteome</keyword>
<organism evidence="1 2">
    <name type="scientific">Actinoalloteichus fjordicus</name>
    <dbReference type="NCBI Taxonomy" id="1612552"/>
    <lineage>
        <taxon>Bacteria</taxon>
        <taxon>Bacillati</taxon>
        <taxon>Actinomycetota</taxon>
        <taxon>Actinomycetes</taxon>
        <taxon>Pseudonocardiales</taxon>
        <taxon>Pseudonocardiaceae</taxon>
        <taxon>Actinoalloteichus</taxon>
    </lineage>
</organism>
<sequence length="567" mass="62069">MSSTPPPAKGVHEISDRFVDDFVSLAPSDATFIGISGYDDKLTDYSPEGFAARGELAATALRAMAAAEPADAAQRVAKAVFQERIGLDSELHQAGLDSAALNVIASPVQEIREVFDLMPTESTEHWENIAARLRSVPDALAGLRVSLGAGAAAGRCAALRQVEKVAGQCDTWSGGGDVDSFFGSLIGGADGRADVNATLRTELQAGADAAAQAYADFARFLRADLAPKAPTKDAVGPEAYQLWSRYFIGARLDLAEAYAWGWEEFFRIETEMKEVAGRVVRPGATLAEAAAALDVDPRYQVTGQDAFQQWMQNLSDAALRELRGVHFEIPDELMSLECRIAPPGGGNGAYYTGPADDMSRPGRMWWSVNTGQADFATWREVTTVYHEGVPGHHLQVATAVHLRERLNKFQRLLCWVSGHGEGWALYSERLMRELGYLSDDGDLMGMLNAQLLRAARVIVDIGMHLELEIPKGTGFHEGERWTPELGLEFMLTRTIEARDHVYDEVDRYLGWPGQAPSYKLGERLWLAARDDARKRGGADFDIKAFHRQALEMGALGLDDLREQLAQL</sequence>
<dbReference type="PANTHER" id="PTHR33361">
    <property type="entry name" value="GLR0591 PROTEIN"/>
    <property type="match status" value="1"/>
</dbReference>
<dbReference type="Pfam" id="PF05960">
    <property type="entry name" value="DUF885"/>
    <property type="match status" value="1"/>
</dbReference>
<evidence type="ECO:0000313" key="1">
    <source>
        <dbReference type="EMBL" id="APU16946.1"/>
    </source>
</evidence>
<gene>
    <name evidence="1" type="ORF">UA74_24660</name>
</gene>
<accession>A0AAC9LGI7</accession>
<reference evidence="2" key="1">
    <citation type="submission" date="2016-06" db="EMBL/GenBank/DDBJ databases">
        <title>Complete genome sequence of Actinoalloteichus fjordicus DSM 46855 (=ADI127-17), type strain of the new species Actinoalloteichus fjordicus.</title>
        <authorList>
            <person name="Ruckert C."/>
            <person name="Nouioui I."/>
            <person name="Willmese J."/>
            <person name="van Wezel G."/>
            <person name="Klenk H.-P."/>
            <person name="Kalinowski J."/>
            <person name="Zotchev S.B."/>
        </authorList>
    </citation>
    <scope>NUCLEOTIDE SEQUENCE [LARGE SCALE GENOMIC DNA]</scope>
    <source>
        <strain evidence="2">ADI127-7</strain>
    </source>
</reference>
<dbReference type="InterPro" id="IPR010281">
    <property type="entry name" value="DUF885"/>
</dbReference>
<evidence type="ECO:0000313" key="2">
    <source>
        <dbReference type="Proteomes" id="UP000185511"/>
    </source>
</evidence>
<dbReference type="EMBL" id="CP016076">
    <property type="protein sequence ID" value="APU16946.1"/>
    <property type="molecule type" value="Genomic_DNA"/>
</dbReference>
<dbReference type="KEGG" id="acad:UA74_24660"/>
<dbReference type="RefSeq" id="WP_075742394.1">
    <property type="nucleotide sequence ID" value="NZ_CP016076.1"/>
</dbReference>
<dbReference type="Proteomes" id="UP000185511">
    <property type="component" value="Chromosome"/>
</dbReference>
<name>A0AAC9LGI7_9PSEU</name>
<evidence type="ECO:0008006" key="3">
    <source>
        <dbReference type="Google" id="ProtNLM"/>
    </source>
</evidence>